<name>A0ABD2PKD7_9PLAT</name>
<dbReference type="SUPFAM" id="SSF53850">
    <property type="entry name" value="Periplasmic binding protein-like II"/>
    <property type="match status" value="1"/>
</dbReference>
<dbReference type="EMBL" id="JBJKFK010006123">
    <property type="protein sequence ID" value="KAL3307967.1"/>
    <property type="molecule type" value="Genomic_DNA"/>
</dbReference>
<evidence type="ECO:0000256" key="1">
    <source>
        <dbReference type="SAM" id="Phobius"/>
    </source>
</evidence>
<dbReference type="AlphaFoldDB" id="A0ABD2PKD7"/>
<keyword evidence="1" id="KW-0472">Membrane</keyword>
<proteinExistence type="predicted"/>
<evidence type="ECO:0000313" key="3">
    <source>
        <dbReference type="Proteomes" id="UP001626550"/>
    </source>
</evidence>
<keyword evidence="3" id="KW-1185">Reference proteome</keyword>
<feature type="transmembrane region" description="Helical" evidence="1">
    <location>
        <begin position="138"/>
        <end position="162"/>
    </location>
</feature>
<dbReference type="Gene3D" id="3.40.190.10">
    <property type="entry name" value="Periplasmic binding protein-like II"/>
    <property type="match status" value="2"/>
</dbReference>
<keyword evidence="1" id="KW-1133">Transmembrane helix</keyword>
<comment type="caution">
    <text evidence="2">The sequence shown here is derived from an EMBL/GenBank/DDBJ whole genome shotgun (WGS) entry which is preliminary data.</text>
</comment>
<organism evidence="2 3">
    <name type="scientific">Cichlidogyrus casuarinus</name>
    <dbReference type="NCBI Taxonomy" id="1844966"/>
    <lineage>
        <taxon>Eukaryota</taxon>
        <taxon>Metazoa</taxon>
        <taxon>Spiralia</taxon>
        <taxon>Lophotrochozoa</taxon>
        <taxon>Platyhelminthes</taxon>
        <taxon>Monogenea</taxon>
        <taxon>Monopisthocotylea</taxon>
        <taxon>Dactylogyridea</taxon>
        <taxon>Ancyrocephalidae</taxon>
        <taxon>Cichlidogyrus</taxon>
    </lineage>
</organism>
<evidence type="ECO:0000313" key="2">
    <source>
        <dbReference type="EMBL" id="KAL3307967.1"/>
    </source>
</evidence>
<gene>
    <name evidence="2" type="ORF">Ciccas_013508</name>
</gene>
<protein>
    <submittedName>
        <fullName evidence="2">Uncharacterized protein</fullName>
    </submittedName>
</protein>
<accession>A0ABD2PKD7</accession>
<sequence>MGKLKTQLDPQYKQAYRVITNAFPDAIVPNLTVGLSKVVNEKFALIEEGPVLDYYKVIYCDTITSSGFLHGYYTFFTPKNSRFIRFINAGLSNFNSNKTLADFSGDLTPNCAAPSQFIQFLRGDSFHFSPYELTLLDVFGLFLIVAVGCAVVYILISLNFIYNLFVRVRRLIQFINFSIFTVLSGAQTKKGGIPLTGFV</sequence>
<reference evidence="2 3" key="1">
    <citation type="submission" date="2024-11" db="EMBL/GenBank/DDBJ databases">
        <title>Adaptive evolution of stress response genes in parasites aligns with host niche diversity.</title>
        <authorList>
            <person name="Hahn C."/>
            <person name="Resl P."/>
        </authorList>
    </citation>
    <scope>NUCLEOTIDE SEQUENCE [LARGE SCALE GENOMIC DNA]</scope>
    <source>
        <strain evidence="2">EGGRZ-B1_66</strain>
        <tissue evidence="2">Body</tissue>
    </source>
</reference>
<dbReference type="Proteomes" id="UP001626550">
    <property type="component" value="Unassembled WGS sequence"/>
</dbReference>
<keyword evidence="1" id="KW-0812">Transmembrane</keyword>